<dbReference type="EMBL" id="CP106877">
    <property type="protein sequence ID" value="WAA13702.1"/>
    <property type="molecule type" value="Genomic_DNA"/>
</dbReference>
<dbReference type="SUPFAM" id="SSF50156">
    <property type="entry name" value="PDZ domain-like"/>
    <property type="match status" value="1"/>
</dbReference>
<dbReference type="GO" id="GO:0004252">
    <property type="term" value="F:serine-type endopeptidase activity"/>
    <property type="evidence" value="ECO:0007669"/>
    <property type="project" value="UniProtKB-UniRule"/>
</dbReference>
<evidence type="ECO:0000313" key="5">
    <source>
        <dbReference type="EMBL" id="WAA13702.1"/>
    </source>
</evidence>
<dbReference type="PROSITE" id="PS51786">
    <property type="entry name" value="LON_PROTEOLYTIC"/>
    <property type="match status" value="1"/>
</dbReference>
<feature type="domain" description="Lon proteolytic" evidence="4">
    <location>
        <begin position="228"/>
        <end position="335"/>
    </location>
</feature>
<dbReference type="InterPro" id="IPR027065">
    <property type="entry name" value="Lon_Prtase"/>
</dbReference>
<reference evidence="5" key="1">
    <citation type="submission" date="2022-09" db="EMBL/GenBank/DDBJ databases">
        <title>Complete Genomes of Fervidibacillus albus and Fervidibacillus halotolerans isolated from tidal flat sediments.</title>
        <authorList>
            <person name="Kwon K.K."/>
            <person name="Yang S.-H."/>
            <person name="Park M.J."/>
            <person name="Oh H.-M."/>
        </authorList>
    </citation>
    <scope>NUCLEOTIDE SEQUENCE</scope>
    <source>
        <strain evidence="5">MEBiC13594</strain>
    </source>
</reference>
<organism evidence="5 6">
    <name type="scientific">Fervidibacillus halotolerans</name>
    <dbReference type="NCBI Taxonomy" id="2980027"/>
    <lineage>
        <taxon>Bacteria</taxon>
        <taxon>Bacillati</taxon>
        <taxon>Bacillota</taxon>
        <taxon>Bacilli</taxon>
        <taxon>Bacillales</taxon>
        <taxon>Bacillaceae</taxon>
        <taxon>Fervidibacillus</taxon>
    </lineage>
</organism>
<comment type="catalytic activity">
    <reaction evidence="1">
        <text>Hydrolysis of proteins in presence of ATP.</text>
        <dbReference type="EC" id="3.4.21.53"/>
    </reaction>
</comment>
<feature type="domain" description="PDZ" evidence="3">
    <location>
        <begin position="100"/>
        <end position="161"/>
    </location>
</feature>
<feature type="active site" evidence="1">
    <location>
        <position position="278"/>
    </location>
</feature>
<keyword evidence="2" id="KW-1133">Transmembrane helix</keyword>
<dbReference type="Pfam" id="PF13180">
    <property type="entry name" value="PDZ_2"/>
    <property type="match status" value="1"/>
</dbReference>
<dbReference type="InterPro" id="IPR036034">
    <property type="entry name" value="PDZ_sf"/>
</dbReference>
<dbReference type="GO" id="GO:0006508">
    <property type="term" value="P:proteolysis"/>
    <property type="evidence" value="ECO:0007669"/>
    <property type="project" value="UniProtKB-KW"/>
</dbReference>
<evidence type="ECO:0000259" key="3">
    <source>
        <dbReference type="PROSITE" id="PS50106"/>
    </source>
</evidence>
<dbReference type="GO" id="GO:0005524">
    <property type="term" value="F:ATP binding"/>
    <property type="evidence" value="ECO:0007669"/>
    <property type="project" value="InterPro"/>
</dbReference>
<keyword evidence="2" id="KW-0812">Transmembrane</keyword>
<name>A0A9E8M295_9BACI</name>
<sequence>MNKKRTLLITLFITLSFIIINFFPLPYYVTSPGMAKELDDVIKVENGYTETGDFMLTTVSIGKATIFSFLFAKLKDYYEVEPKEAIRYEDETDEEYHVRQLYLMESSKENALQVAFEKAGKSVEVTYNGIYVLRTLEGTPAASILRPGDRIVAIDGHSFQSTEEFTTYVQQKDVGDVCVITFIREGEKLTKELTIQLIPTIQKPGIGITLVDDKTVITDPKVTIDTDQIGGPSAGLMFSLELYNQLTEDDLTKGYLIAGTGTINEKGEVGPIGGIDQKVVAAHKAGAEIFFAPREGGKKGSNYEVAKETAKDIDTNMKIVPVDTFEEALTYLKHLKPKKDS</sequence>
<dbReference type="GO" id="GO:0004176">
    <property type="term" value="F:ATP-dependent peptidase activity"/>
    <property type="evidence" value="ECO:0007669"/>
    <property type="project" value="UniProtKB-UniRule"/>
</dbReference>
<keyword evidence="2" id="KW-0472">Membrane</keyword>
<keyword evidence="6" id="KW-1185">Reference proteome</keyword>
<dbReference type="InterPro" id="IPR008269">
    <property type="entry name" value="Lon_proteolytic"/>
</dbReference>
<dbReference type="GO" id="GO:0030163">
    <property type="term" value="P:protein catabolic process"/>
    <property type="evidence" value="ECO:0007669"/>
    <property type="project" value="InterPro"/>
</dbReference>
<dbReference type="PROSITE" id="PS50106">
    <property type="entry name" value="PDZ"/>
    <property type="match status" value="1"/>
</dbReference>
<comment type="similarity">
    <text evidence="1">Belongs to the peptidase S16 family.</text>
</comment>
<dbReference type="AlphaFoldDB" id="A0A9E8M295"/>
<keyword evidence="1" id="KW-0378">Hydrolase</keyword>
<evidence type="ECO:0000256" key="1">
    <source>
        <dbReference type="PROSITE-ProRule" id="PRU01122"/>
    </source>
</evidence>
<evidence type="ECO:0000313" key="6">
    <source>
        <dbReference type="Proteomes" id="UP001164726"/>
    </source>
</evidence>
<dbReference type="InterPro" id="IPR014721">
    <property type="entry name" value="Ribsml_uS5_D2-typ_fold_subgr"/>
</dbReference>
<feature type="transmembrane region" description="Helical" evidence="2">
    <location>
        <begin position="7"/>
        <end position="29"/>
    </location>
</feature>
<dbReference type="RefSeq" id="WP_275421892.1">
    <property type="nucleotide sequence ID" value="NZ_CP106877.1"/>
</dbReference>
<dbReference type="Gene3D" id="3.30.230.10">
    <property type="match status" value="1"/>
</dbReference>
<dbReference type="SMART" id="SM00228">
    <property type="entry name" value="PDZ"/>
    <property type="match status" value="1"/>
</dbReference>
<dbReference type="SUPFAM" id="SSF54211">
    <property type="entry name" value="Ribosomal protein S5 domain 2-like"/>
    <property type="match status" value="1"/>
</dbReference>
<protein>
    <recommendedName>
        <fullName evidence="1">endopeptidase La</fullName>
        <ecNumber evidence="1">3.4.21.53</ecNumber>
    </recommendedName>
</protein>
<keyword evidence="1" id="KW-0645">Protease</keyword>
<dbReference type="PANTHER" id="PTHR10046">
    <property type="entry name" value="ATP DEPENDENT LON PROTEASE FAMILY MEMBER"/>
    <property type="match status" value="1"/>
</dbReference>
<accession>A0A9E8M295</accession>
<feature type="active site" evidence="1">
    <location>
        <position position="233"/>
    </location>
</feature>
<dbReference type="Proteomes" id="UP001164726">
    <property type="component" value="Chromosome"/>
</dbReference>
<proteinExistence type="inferred from homology"/>
<dbReference type="Gene3D" id="2.30.42.10">
    <property type="match status" value="1"/>
</dbReference>
<dbReference type="KEGG" id="fhl:OE105_06265"/>
<dbReference type="Pfam" id="PF05362">
    <property type="entry name" value="Lon_C"/>
    <property type="match status" value="1"/>
</dbReference>
<dbReference type="EC" id="3.4.21.53" evidence="1"/>
<evidence type="ECO:0000259" key="4">
    <source>
        <dbReference type="PROSITE" id="PS51786"/>
    </source>
</evidence>
<dbReference type="InterPro" id="IPR001478">
    <property type="entry name" value="PDZ"/>
</dbReference>
<dbReference type="NCBIfam" id="NF041438">
    <property type="entry name" value="SepM_fam_S16"/>
    <property type="match status" value="1"/>
</dbReference>
<keyword evidence="1" id="KW-0720">Serine protease</keyword>
<dbReference type="InterPro" id="IPR020568">
    <property type="entry name" value="Ribosomal_Su5_D2-typ_SF"/>
</dbReference>
<evidence type="ECO:0000256" key="2">
    <source>
        <dbReference type="SAM" id="Phobius"/>
    </source>
</evidence>
<gene>
    <name evidence="5" type="ORF">OE105_06265</name>
</gene>